<dbReference type="SUPFAM" id="SSF54506">
    <property type="entry name" value="Diaminopimelate epimerase-like"/>
    <property type="match status" value="1"/>
</dbReference>
<dbReference type="PIRSF" id="PIRSF016184">
    <property type="entry name" value="PhzC_PhzF"/>
    <property type="match status" value="1"/>
</dbReference>
<comment type="similarity">
    <text evidence="1">Belongs to the PhzF family.</text>
</comment>
<sequence>MSKQRQRSSLSNGKLGISLPFFIVDSFADGPFQGNPAAVCLVQGVQDIPDATKQGIAQEMNLSETCFVSTMSIDQKFSECREFNLRWFTPTNEVSLCGHGTIAVASIIFNECENINDKLSFQTLHGEISVRRSGNLMVLDFPQHKPSAMDVDEEVSKIIDEVLRNEFTAVDVQYCQTTKTLLIRLEDFISRGMLEDLKVNYYVPSMERLLAAHDGSKVRCVIVTVSGNDGYDFISRVFCPWNGIAEDPVTGSAHTVLGPYWSERLKGKQELVACQCSPRGGDLHLSMRGAGRMDISGSAVTVMKGELDI</sequence>
<dbReference type="Pfam" id="PF02567">
    <property type="entry name" value="PhzC-PhzF"/>
    <property type="match status" value="1"/>
</dbReference>
<dbReference type="PANTHER" id="PTHR13774">
    <property type="entry name" value="PHENAZINE BIOSYNTHESIS PROTEIN"/>
    <property type="match status" value="1"/>
</dbReference>
<evidence type="ECO:0000313" key="3">
    <source>
        <dbReference type="EMBL" id="CAD7234813.1"/>
    </source>
</evidence>
<dbReference type="Gene3D" id="3.10.310.10">
    <property type="entry name" value="Diaminopimelate Epimerase, Chain A, domain 1"/>
    <property type="match status" value="2"/>
</dbReference>
<dbReference type="EMBL" id="OB669967">
    <property type="protein sequence ID" value="CAD7234813.1"/>
    <property type="molecule type" value="Genomic_DNA"/>
</dbReference>
<dbReference type="GO" id="GO:0016853">
    <property type="term" value="F:isomerase activity"/>
    <property type="evidence" value="ECO:0007669"/>
    <property type="project" value="UniProtKB-KW"/>
</dbReference>
<dbReference type="PANTHER" id="PTHR13774:SF17">
    <property type="entry name" value="PHENAZINE BIOSYNTHESIS-LIKE DOMAIN-CONTAINING PROTEIN"/>
    <property type="match status" value="1"/>
</dbReference>
<evidence type="ECO:0000256" key="1">
    <source>
        <dbReference type="ARBA" id="ARBA00008270"/>
    </source>
</evidence>
<dbReference type="AlphaFoldDB" id="A0A7R8WTH3"/>
<dbReference type="GO" id="GO:0005737">
    <property type="term" value="C:cytoplasm"/>
    <property type="evidence" value="ECO:0007669"/>
    <property type="project" value="TreeGrafter"/>
</dbReference>
<evidence type="ECO:0000256" key="2">
    <source>
        <dbReference type="ARBA" id="ARBA00023235"/>
    </source>
</evidence>
<accession>A0A7R8WTH3</accession>
<organism evidence="3">
    <name type="scientific">Cyprideis torosa</name>
    <dbReference type="NCBI Taxonomy" id="163714"/>
    <lineage>
        <taxon>Eukaryota</taxon>
        <taxon>Metazoa</taxon>
        <taxon>Ecdysozoa</taxon>
        <taxon>Arthropoda</taxon>
        <taxon>Crustacea</taxon>
        <taxon>Oligostraca</taxon>
        <taxon>Ostracoda</taxon>
        <taxon>Podocopa</taxon>
        <taxon>Podocopida</taxon>
        <taxon>Cytherocopina</taxon>
        <taxon>Cytheroidea</taxon>
        <taxon>Cytherideidae</taxon>
        <taxon>Cyprideis</taxon>
    </lineage>
</organism>
<dbReference type="InterPro" id="IPR003719">
    <property type="entry name" value="Phenazine_PhzF-like"/>
</dbReference>
<reference evidence="3" key="1">
    <citation type="submission" date="2020-11" db="EMBL/GenBank/DDBJ databases">
        <authorList>
            <person name="Tran Van P."/>
        </authorList>
    </citation>
    <scope>NUCLEOTIDE SEQUENCE</scope>
</reference>
<name>A0A7R8WTH3_9CRUS</name>
<proteinExistence type="inferred from homology"/>
<dbReference type="OrthoDB" id="75169at2759"/>
<keyword evidence="2" id="KW-0413">Isomerase</keyword>
<dbReference type="NCBIfam" id="TIGR00654">
    <property type="entry name" value="PhzF_family"/>
    <property type="match status" value="1"/>
</dbReference>
<protein>
    <submittedName>
        <fullName evidence="3">Uncharacterized protein</fullName>
    </submittedName>
</protein>
<gene>
    <name evidence="3" type="ORF">CTOB1V02_LOCUS12629</name>
</gene>